<keyword evidence="14" id="KW-0067">ATP-binding</keyword>
<comment type="caution">
    <text evidence="20">The sequence shown here is derived from an EMBL/GenBank/DDBJ whole genome shotgun (WGS) entry which is preliminary data.</text>
</comment>
<keyword evidence="12 19" id="KW-0547">Nucleotide-binding</keyword>
<evidence type="ECO:0000256" key="5">
    <source>
        <dbReference type="ARBA" id="ARBA00004692"/>
    </source>
</evidence>
<evidence type="ECO:0000256" key="4">
    <source>
        <dbReference type="ARBA" id="ARBA00003889"/>
    </source>
</evidence>
<comment type="function">
    <text evidence="4">Catalyzes ATP-dependent phosphorylation of adenosylcobinamide and addition of GMP to adenosylcobinamide phosphate.</text>
</comment>
<dbReference type="Gene3D" id="3.40.50.300">
    <property type="entry name" value="P-loop containing nucleotide triphosphate hydrolases"/>
    <property type="match status" value="1"/>
</dbReference>
<dbReference type="GO" id="GO:0008820">
    <property type="term" value="F:cobinamide phosphate guanylyltransferase activity"/>
    <property type="evidence" value="ECO:0007669"/>
    <property type="project" value="UniProtKB-EC"/>
</dbReference>
<dbReference type="NCBIfam" id="NF004469">
    <property type="entry name" value="PRK05800.1"/>
    <property type="match status" value="1"/>
</dbReference>
<evidence type="ECO:0000256" key="1">
    <source>
        <dbReference type="ARBA" id="ARBA00000312"/>
    </source>
</evidence>
<gene>
    <name evidence="20" type="primary">cobU</name>
    <name evidence="20" type="ORF">G9U51_02675</name>
</gene>
<dbReference type="InterPro" id="IPR003203">
    <property type="entry name" value="CobU/CobP"/>
</dbReference>
<evidence type="ECO:0000256" key="14">
    <source>
        <dbReference type="ARBA" id="ARBA00022840"/>
    </source>
</evidence>
<dbReference type="EMBL" id="JAAOIV010000002">
    <property type="protein sequence ID" value="NHN54685.1"/>
    <property type="molecule type" value="Genomic_DNA"/>
</dbReference>
<reference evidence="20" key="1">
    <citation type="submission" date="2020-03" db="EMBL/GenBank/DDBJ databases">
        <title>Draft sequencing of Calidifontibacter sp. DB0510.</title>
        <authorList>
            <person name="Kim D.-U."/>
        </authorList>
    </citation>
    <scope>NUCLEOTIDE SEQUENCE</scope>
    <source>
        <strain evidence="20">DB0510</strain>
    </source>
</reference>
<evidence type="ECO:0000313" key="20">
    <source>
        <dbReference type="EMBL" id="NHN54685.1"/>
    </source>
</evidence>
<dbReference type="Pfam" id="PF02283">
    <property type="entry name" value="CobU"/>
    <property type="match status" value="1"/>
</dbReference>
<dbReference type="PIRSF" id="PIRSF006135">
    <property type="entry name" value="CobU"/>
    <property type="match status" value="1"/>
</dbReference>
<dbReference type="GO" id="GO:0043752">
    <property type="term" value="F:adenosylcobinamide kinase activity"/>
    <property type="evidence" value="ECO:0007669"/>
    <property type="project" value="UniProtKB-EC"/>
</dbReference>
<comment type="catalytic activity">
    <reaction evidence="1">
        <text>adenosylcob(III)inamide + ATP = adenosylcob(III)inamide phosphate + ADP + H(+)</text>
        <dbReference type="Rhea" id="RHEA:15769"/>
        <dbReference type="ChEBI" id="CHEBI:2480"/>
        <dbReference type="ChEBI" id="CHEBI:15378"/>
        <dbReference type="ChEBI" id="CHEBI:30616"/>
        <dbReference type="ChEBI" id="CHEBI:58502"/>
        <dbReference type="ChEBI" id="CHEBI:456216"/>
        <dbReference type="EC" id="2.7.1.156"/>
    </reaction>
</comment>
<accession>A0A967AZW9</accession>
<dbReference type="InterPro" id="IPR027417">
    <property type="entry name" value="P-loop_NTPase"/>
</dbReference>
<sequence length="178" mass="19504">MAMRTLVTGGVRSGKSRTAEELMAGHEAVIYVAPAPFDPTQDDEWAARIAEHQARRPAHWRTVETLAAADLLRESHGPVLIDCLGTWLTGTLDELGAWQDDEQVWRPRLRERVEDLVAAWSATAGPVVAVTNEVGWGLVSEHRSGRIFADELGRLNARIAGVSDEVLLVVAGRVLRLP</sequence>
<feature type="binding site" evidence="19">
    <location>
        <begin position="33"/>
        <end position="35"/>
    </location>
    <ligand>
        <name>GTP</name>
        <dbReference type="ChEBI" id="CHEBI:37565"/>
    </ligand>
</feature>
<evidence type="ECO:0000256" key="6">
    <source>
        <dbReference type="ARBA" id="ARBA00005159"/>
    </source>
</evidence>
<evidence type="ECO:0000256" key="2">
    <source>
        <dbReference type="ARBA" id="ARBA00000711"/>
    </source>
</evidence>
<comment type="similarity">
    <text evidence="7">Belongs to the CobU/CobP family.</text>
</comment>
<dbReference type="GO" id="GO:0005524">
    <property type="term" value="F:ATP binding"/>
    <property type="evidence" value="ECO:0007669"/>
    <property type="project" value="UniProtKB-KW"/>
</dbReference>
<comment type="pathway">
    <text evidence="5">Cofactor biosynthesis; adenosylcobalamin biosynthesis; adenosylcobalamin from cob(II)yrinate a,c-diamide: step 6/7.</text>
</comment>
<keyword evidence="13 20" id="KW-0418">Kinase</keyword>
<dbReference type="GO" id="GO:0005525">
    <property type="term" value="F:GTP binding"/>
    <property type="evidence" value="ECO:0007669"/>
    <property type="project" value="UniProtKB-KW"/>
</dbReference>
<dbReference type="EC" id="2.7.1.156" evidence="8"/>
<evidence type="ECO:0000313" key="21">
    <source>
        <dbReference type="Proteomes" id="UP000744769"/>
    </source>
</evidence>
<evidence type="ECO:0000256" key="15">
    <source>
        <dbReference type="ARBA" id="ARBA00023134"/>
    </source>
</evidence>
<comment type="catalytic activity">
    <reaction evidence="2">
        <text>adenosylcob(III)inamide phosphate + GTP + H(+) = adenosylcob(III)inamide-GDP + diphosphate</text>
        <dbReference type="Rhea" id="RHEA:22712"/>
        <dbReference type="ChEBI" id="CHEBI:15378"/>
        <dbReference type="ChEBI" id="CHEBI:33019"/>
        <dbReference type="ChEBI" id="CHEBI:37565"/>
        <dbReference type="ChEBI" id="CHEBI:58502"/>
        <dbReference type="ChEBI" id="CHEBI:60487"/>
        <dbReference type="EC" id="2.7.7.62"/>
    </reaction>
</comment>
<evidence type="ECO:0000256" key="11">
    <source>
        <dbReference type="ARBA" id="ARBA00022679"/>
    </source>
</evidence>
<comment type="pathway">
    <text evidence="6">Cofactor biosynthesis; adenosylcobalamin biosynthesis; adenosylcobalamin from cob(II)yrinate a,c-diamide: step 5/7.</text>
</comment>
<keyword evidence="11 20" id="KW-0808">Transferase</keyword>
<evidence type="ECO:0000256" key="19">
    <source>
        <dbReference type="PIRSR" id="PIRSR006135-2"/>
    </source>
</evidence>
<comment type="catalytic activity">
    <reaction evidence="3">
        <text>adenosylcob(III)inamide + GTP = adenosylcob(III)inamide phosphate + GDP + H(+)</text>
        <dbReference type="Rhea" id="RHEA:15765"/>
        <dbReference type="ChEBI" id="CHEBI:2480"/>
        <dbReference type="ChEBI" id="CHEBI:15378"/>
        <dbReference type="ChEBI" id="CHEBI:37565"/>
        <dbReference type="ChEBI" id="CHEBI:58189"/>
        <dbReference type="ChEBI" id="CHEBI:58502"/>
        <dbReference type="EC" id="2.7.1.156"/>
    </reaction>
</comment>
<evidence type="ECO:0000256" key="12">
    <source>
        <dbReference type="ARBA" id="ARBA00022741"/>
    </source>
</evidence>
<dbReference type="Proteomes" id="UP000744769">
    <property type="component" value="Unassembled WGS sequence"/>
</dbReference>
<protein>
    <recommendedName>
        <fullName evidence="16">Adenosylcobinamide kinase</fullName>
        <ecNumber evidence="8">2.7.1.156</ecNumber>
        <ecNumber evidence="9">2.7.7.62</ecNumber>
    </recommendedName>
    <alternativeName>
        <fullName evidence="17">Adenosylcobinamide-phosphate guanylyltransferase</fullName>
    </alternativeName>
</protein>
<dbReference type="AlphaFoldDB" id="A0A967AZW9"/>
<feature type="binding site" evidence="19">
    <location>
        <begin position="9"/>
        <end position="16"/>
    </location>
    <ligand>
        <name>GTP</name>
        <dbReference type="ChEBI" id="CHEBI:37565"/>
    </ligand>
</feature>
<dbReference type="GO" id="GO:0009236">
    <property type="term" value="P:cobalamin biosynthetic process"/>
    <property type="evidence" value="ECO:0007669"/>
    <property type="project" value="UniProtKB-KW"/>
</dbReference>
<evidence type="ECO:0000256" key="9">
    <source>
        <dbReference type="ARBA" id="ARBA00012523"/>
    </source>
</evidence>
<feature type="binding site" evidence="19">
    <location>
        <position position="82"/>
    </location>
    <ligand>
        <name>GTP</name>
        <dbReference type="ChEBI" id="CHEBI:37565"/>
    </ligand>
</feature>
<keyword evidence="20" id="KW-0548">Nucleotidyltransferase</keyword>
<dbReference type="PANTHER" id="PTHR34848:SF1">
    <property type="entry name" value="BIFUNCTIONAL ADENOSYLCOBALAMIN BIOSYNTHESIS PROTEIN COBU"/>
    <property type="match status" value="1"/>
</dbReference>
<dbReference type="CDD" id="cd00544">
    <property type="entry name" value="CobU"/>
    <property type="match status" value="1"/>
</dbReference>
<feature type="active site" description="GMP-histidine intermediate" evidence="18">
    <location>
        <position position="52"/>
    </location>
</feature>
<name>A0A967AZW9_9MICO</name>
<evidence type="ECO:0000256" key="10">
    <source>
        <dbReference type="ARBA" id="ARBA00022573"/>
    </source>
</evidence>
<keyword evidence="10" id="KW-0169">Cobalamin biosynthesis</keyword>
<evidence type="ECO:0000256" key="7">
    <source>
        <dbReference type="ARBA" id="ARBA00007490"/>
    </source>
</evidence>
<dbReference type="SUPFAM" id="SSF52540">
    <property type="entry name" value="P-loop containing nucleoside triphosphate hydrolases"/>
    <property type="match status" value="1"/>
</dbReference>
<keyword evidence="21" id="KW-1185">Reference proteome</keyword>
<evidence type="ECO:0000256" key="18">
    <source>
        <dbReference type="PIRSR" id="PIRSR006135-1"/>
    </source>
</evidence>
<dbReference type="EC" id="2.7.7.62" evidence="9"/>
<organism evidence="20 21">
    <name type="scientific">Metallococcus carri</name>
    <dbReference type="NCBI Taxonomy" id="1656884"/>
    <lineage>
        <taxon>Bacteria</taxon>
        <taxon>Bacillati</taxon>
        <taxon>Actinomycetota</taxon>
        <taxon>Actinomycetes</taxon>
        <taxon>Micrococcales</taxon>
        <taxon>Dermacoccaceae</taxon>
        <taxon>Metallococcus</taxon>
    </lineage>
</organism>
<evidence type="ECO:0000256" key="17">
    <source>
        <dbReference type="ARBA" id="ARBA00030571"/>
    </source>
</evidence>
<dbReference type="PANTHER" id="PTHR34848">
    <property type="match status" value="1"/>
</dbReference>
<evidence type="ECO:0000256" key="16">
    <source>
        <dbReference type="ARBA" id="ARBA00029570"/>
    </source>
</evidence>
<evidence type="ECO:0000256" key="8">
    <source>
        <dbReference type="ARBA" id="ARBA00012016"/>
    </source>
</evidence>
<evidence type="ECO:0000256" key="13">
    <source>
        <dbReference type="ARBA" id="ARBA00022777"/>
    </source>
</evidence>
<evidence type="ECO:0000256" key="3">
    <source>
        <dbReference type="ARBA" id="ARBA00001522"/>
    </source>
</evidence>
<keyword evidence="15 19" id="KW-0342">GTP-binding</keyword>
<proteinExistence type="inferred from homology"/>
<feature type="binding site" evidence="19">
    <location>
        <position position="64"/>
    </location>
    <ligand>
        <name>GTP</name>
        <dbReference type="ChEBI" id="CHEBI:37565"/>
    </ligand>
</feature>